<dbReference type="Pfam" id="PF09186">
    <property type="entry name" value="DUF1949"/>
    <property type="match status" value="1"/>
</dbReference>
<dbReference type="Proteomes" id="UP000823877">
    <property type="component" value="Unassembled WGS sequence"/>
</dbReference>
<evidence type="ECO:0000313" key="5">
    <source>
        <dbReference type="Proteomes" id="UP000823877"/>
    </source>
</evidence>
<feature type="domain" description="Impact N-terminal" evidence="2">
    <location>
        <begin position="18"/>
        <end position="122"/>
    </location>
</feature>
<proteinExistence type="inferred from homology"/>
<dbReference type="GO" id="GO:0005737">
    <property type="term" value="C:cytoplasm"/>
    <property type="evidence" value="ECO:0007669"/>
    <property type="project" value="TreeGrafter"/>
</dbReference>
<dbReference type="InterPro" id="IPR035647">
    <property type="entry name" value="EFG_III/V"/>
</dbReference>
<evidence type="ECO:0000259" key="2">
    <source>
        <dbReference type="Pfam" id="PF01205"/>
    </source>
</evidence>
<evidence type="ECO:0000313" key="4">
    <source>
        <dbReference type="EMBL" id="HJB75280.1"/>
    </source>
</evidence>
<dbReference type="InterPro" id="IPR023582">
    <property type="entry name" value="Impact"/>
</dbReference>
<dbReference type="InterPro" id="IPR015269">
    <property type="entry name" value="UPF0029_Impact_C"/>
</dbReference>
<dbReference type="PANTHER" id="PTHR16301:SF20">
    <property type="entry name" value="IMPACT FAMILY MEMBER YIGZ"/>
    <property type="match status" value="1"/>
</dbReference>
<dbReference type="PROSITE" id="PS00910">
    <property type="entry name" value="UPF0029"/>
    <property type="match status" value="1"/>
</dbReference>
<reference evidence="4" key="1">
    <citation type="journal article" date="2021" name="PeerJ">
        <title>Extensive microbial diversity within the chicken gut microbiome revealed by metagenomics and culture.</title>
        <authorList>
            <person name="Gilroy R."/>
            <person name="Ravi A."/>
            <person name="Getino M."/>
            <person name="Pursley I."/>
            <person name="Horton D.L."/>
            <person name="Alikhan N.F."/>
            <person name="Baker D."/>
            <person name="Gharbi K."/>
            <person name="Hall N."/>
            <person name="Watson M."/>
            <person name="Adriaenssens E.M."/>
            <person name="Foster-Nyarko E."/>
            <person name="Jarju S."/>
            <person name="Secka A."/>
            <person name="Antonio M."/>
            <person name="Oren A."/>
            <person name="Chaudhuri R.R."/>
            <person name="La Ragione R."/>
            <person name="Hildebrand F."/>
            <person name="Pallen M.J."/>
        </authorList>
    </citation>
    <scope>NUCLEOTIDE SEQUENCE</scope>
    <source>
        <strain evidence="4">CHK188-16595</strain>
    </source>
</reference>
<organism evidence="4 5">
    <name type="scientific">Candidatus Eubacterium faecale</name>
    <dbReference type="NCBI Taxonomy" id="2838568"/>
    <lineage>
        <taxon>Bacteria</taxon>
        <taxon>Bacillati</taxon>
        <taxon>Bacillota</taxon>
        <taxon>Clostridia</taxon>
        <taxon>Eubacteriales</taxon>
        <taxon>Eubacteriaceae</taxon>
        <taxon>Eubacterium</taxon>
    </lineage>
</organism>
<dbReference type="EMBL" id="DWXN01000012">
    <property type="protein sequence ID" value="HJB75280.1"/>
    <property type="molecule type" value="Genomic_DNA"/>
</dbReference>
<feature type="domain" description="UPF0029" evidence="3">
    <location>
        <begin position="138"/>
        <end position="193"/>
    </location>
</feature>
<dbReference type="Gene3D" id="3.30.70.240">
    <property type="match status" value="1"/>
</dbReference>
<accession>A0A9D2MI72</accession>
<dbReference type="SUPFAM" id="SSF54980">
    <property type="entry name" value="EF-G C-terminal domain-like"/>
    <property type="match status" value="1"/>
</dbReference>
<dbReference type="InterPro" id="IPR036956">
    <property type="entry name" value="Impact_N_sf"/>
</dbReference>
<sequence>MIEYKTVEKQAASEFVEKKSRFIGHVKPVKSVQEAQDFINEIKMANREATHNVPAYVLLKDHLQRCSDDGEPSGTAGVPVLDVILKSEVKDVCVVVTRYFGGVLLGTGGLVRAYSHAAKIALDAGGIVTMAPCIAAEIEIDYSFYERARILLEECGANVEDCVFTDRVKMIFSARDTACKSISEKLTELSGGRYSFVKTGEKYAKI</sequence>
<dbReference type="SUPFAM" id="SSF54211">
    <property type="entry name" value="Ribosomal protein S5 domain 2-like"/>
    <property type="match status" value="1"/>
</dbReference>
<name>A0A9D2MI72_9FIRM</name>
<protein>
    <submittedName>
        <fullName evidence="4">IMPACT family protein</fullName>
    </submittedName>
</protein>
<dbReference type="PANTHER" id="PTHR16301">
    <property type="entry name" value="IMPACT-RELATED"/>
    <property type="match status" value="1"/>
</dbReference>
<evidence type="ECO:0000256" key="1">
    <source>
        <dbReference type="ARBA" id="ARBA00007665"/>
    </source>
</evidence>
<dbReference type="AlphaFoldDB" id="A0A9D2MI72"/>
<evidence type="ECO:0000259" key="3">
    <source>
        <dbReference type="Pfam" id="PF09186"/>
    </source>
</evidence>
<dbReference type="InterPro" id="IPR020568">
    <property type="entry name" value="Ribosomal_Su5_D2-typ_SF"/>
</dbReference>
<dbReference type="GO" id="GO:0006446">
    <property type="term" value="P:regulation of translational initiation"/>
    <property type="evidence" value="ECO:0007669"/>
    <property type="project" value="TreeGrafter"/>
</dbReference>
<comment type="similarity">
    <text evidence="1">Belongs to the IMPACT family.</text>
</comment>
<dbReference type="Pfam" id="PF01205">
    <property type="entry name" value="Impact_N"/>
    <property type="match status" value="1"/>
</dbReference>
<dbReference type="InterPro" id="IPR001498">
    <property type="entry name" value="Impact_N"/>
</dbReference>
<gene>
    <name evidence="4" type="ORF">IAA37_06360</name>
</gene>
<reference evidence="4" key="2">
    <citation type="submission" date="2021-04" db="EMBL/GenBank/DDBJ databases">
        <authorList>
            <person name="Gilroy R."/>
        </authorList>
    </citation>
    <scope>NUCLEOTIDE SEQUENCE</scope>
    <source>
        <strain evidence="4">CHK188-16595</strain>
    </source>
</reference>
<dbReference type="Gene3D" id="3.30.230.30">
    <property type="entry name" value="Impact, N-terminal domain"/>
    <property type="match status" value="1"/>
</dbReference>
<dbReference type="InterPro" id="IPR020569">
    <property type="entry name" value="UPF0029_Impact_CS"/>
</dbReference>
<comment type="caution">
    <text evidence="4">The sequence shown here is derived from an EMBL/GenBank/DDBJ whole genome shotgun (WGS) entry which is preliminary data.</text>
</comment>